<dbReference type="InterPro" id="IPR051604">
    <property type="entry name" value="Ergot_Alk_Oxidoreductase"/>
</dbReference>
<gene>
    <name evidence="1" type="ORF">PAMC26577_14000</name>
</gene>
<dbReference type="InterPro" id="IPR036291">
    <property type="entry name" value="NAD(P)-bd_dom_sf"/>
</dbReference>
<dbReference type="AlphaFoldDB" id="A0A242MUH5"/>
<evidence type="ECO:0008006" key="3">
    <source>
        <dbReference type="Google" id="ProtNLM"/>
    </source>
</evidence>
<comment type="caution">
    <text evidence="1">The sequence shown here is derived from an EMBL/GenBank/DDBJ whole genome shotgun (WGS) entry which is preliminary data.</text>
</comment>
<dbReference type="EMBL" id="NBTZ01000053">
    <property type="protein sequence ID" value="OTP75088.1"/>
    <property type="molecule type" value="Genomic_DNA"/>
</dbReference>
<dbReference type="PANTHER" id="PTHR43162:SF1">
    <property type="entry name" value="PRESTALK A DIFFERENTIATION PROTEIN A"/>
    <property type="match status" value="1"/>
</dbReference>
<protein>
    <recommendedName>
        <fullName evidence="3">Nucleoside-diphosphate-sugar epimerase</fullName>
    </recommendedName>
</protein>
<reference evidence="1 2" key="1">
    <citation type="submission" date="2017-03" db="EMBL/GenBank/DDBJ databases">
        <title>Genome analysis of strain PAMC 26577.</title>
        <authorList>
            <person name="Oh H.-M."/>
            <person name="Yang J.-A."/>
        </authorList>
    </citation>
    <scope>NUCLEOTIDE SEQUENCE [LARGE SCALE GENOMIC DNA]</scope>
    <source>
        <strain evidence="1 2">PAMC 26577</strain>
    </source>
</reference>
<dbReference type="SUPFAM" id="SSF51735">
    <property type="entry name" value="NAD(P)-binding Rossmann-fold domains"/>
    <property type="match status" value="1"/>
</dbReference>
<dbReference type="PANTHER" id="PTHR43162">
    <property type="match status" value="1"/>
</dbReference>
<sequence length="147" mass="15931">MYGFQLPLIANHDLLKVPAGEGRHAPIAAEDQGRVIANTLLNPADHAGKTYNLFGAAEVNHAELAAAVGEALGRKMTYENESFDAFEARLAQVGMTPYFIQHIVNVYRDYNAGVFAGTNDVVQRLTGRAPVTVGEYVKANLSRFQPG</sequence>
<dbReference type="Proteomes" id="UP000195221">
    <property type="component" value="Unassembled WGS sequence"/>
</dbReference>
<dbReference type="Gene3D" id="3.90.25.10">
    <property type="entry name" value="UDP-galactose 4-epimerase, domain 1"/>
    <property type="match status" value="1"/>
</dbReference>
<proteinExistence type="predicted"/>
<dbReference type="Gene3D" id="3.40.50.720">
    <property type="entry name" value="NAD(P)-binding Rossmann-like Domain"/>
    <property type="match status" value="1"/>
</dbReference>
<evidence type="ECO:0000313" key="2">
    <source>
        <dbReference type="Proteomes" id="UP000195221"/>
    </source>
</evidence>
<accession>A0A242MUH5</accession>
<name>A0A242MUH5_CABSO</name>
<evidence type="ECO:0000313" key="1">
    <source>
        <dbReference type="EMBL" id="OTP75088.1"/>
    </source>
</evidence>
<organism evidence="1 2">
    <name type="scientific">Caballeronia sordidicola</name>
    <name type="common">Burkholderia sordidicola</name>
    <dbReference type="NCBI Taxonomy" id="196367"/>
    <lineage>
        <taxon>Bacteria</taxon>
        <taxon>Pseudomonadati</taxon>
        <taxon>Pseudomonadota</taxon>
        <taxon>Betaproteobacteria</taxon>
        <taxon>Burkholderiales</taxon>
        <taxon>Burkholderiaceae</taxon>
        <taxon>Caballeronia</taxon>
    </lineage>
</organism>